<dbReference type="SUPFAM" id="SSF56436">
    <property type="entry name" value="C-type lectin-like"/>
    <property type="match status" value="1"/>
</dbReference>
<dbReference type="InterPro" id="IPR016187">
    <property type="entry name" value="CTDL_fold"/>
</dbReference>
<gene>
    <name evidence="1" type="ORF">C6C11_17125</name>
</gene>
<dbReference type="EMBL" id="PUTQ01000027">
    <property type="protein sequence ID" value="RCF46426.1"/>
    <property type="molecule type" value="Genomic_DNA"/>
</dbReference>
<evidence type="ECO:0000313" key="1">
    <source>
        <dbReference type="EMBL" id="RCF46426.1"/>
    </source>
</evidence>
<accession>A0ABD7G492</accession>
<reference evidence="1 2" key="1">
    <citation type="journal article" date="2018" name="PLoS ONE">
        <title>Phenotypic characterization and whole genome analysis of extended-spectrum beta-lactamase-producing bacteria isolated from dogs in Germany.</title>
        <authorList>
            <person name="Boehmer T."/>
            <person name="Vogler A.J."/>
            <person name="Thomas A."/>
            <person name="Sauer S."/>
            <person name="Hergenroether M."/>
            <person name="Straubinger R.K."/>
            <person name="Birdsell D."/>
            <person name="Keim P."/>
            <person name="Sahl J.W."/>
            <person name="Williamson C.H."/>
            <person name="Riehm J.M."/>
        </authorList>
    </citation>
    <scope>NUCLEOTIDE SEQUENCE [LARGE SCALE GENOMIC DNA]</scope>
    <source>
        <strain evidence="1 2">AFG_SD03_1510_Ahy_093</strain>
    </source>
</reference>
<dbReference type="AlphaFoldDB" id="A0ABD7G492"/>
<comment type="caution">
    <text evidence="1">The sequence shown here is derived from an EMBL/GenBank/DDBJ whole genome shotgun (WGS) entry which is preliminary data.</text>
</comment>
<sequence>MITMTIFIKDDLRASVEAATGGLVTVLYTAAGHPSYMNVIPKFNLQDIDASLGTGVHPAFIVNGVEKSELFIGQHVGCVKDSNLLSFPGAVPQVSANFDTFRTWAANNGPGWHMMTNAEWAAIALWCWKNGTMPRGNNQYGCDIGSPWETARRVDGGNIGEAVGNGRTYTGSGPASWRHNGQASGIADLNGNVWEWSAGLRLNNGEIQVLANNDAADNTKDQSRTSTLWKAIKASDGSLVAPGTAGTLKYDASGANGTGGNVLSDTVTNRSGNVDEDDHVNGTSQVFESMGLKNGLTVPAIAKALCLYPAVEGLGADNFWMRNHGERLPLAGGAYYFGASAGVFARFLDAARTYVSCDVGARPAYVL</sequence>
<evidence type="ECO:0008006" key="3">
    <source>
        <dbReference type="Google" id="ProtNLM"/>
    </source>
</evidence>
<proteinExistence type="predicted"/>
<protein>
    <recommendedName>
        <fullName evidence="3">Sulfatase-modifying factor enzyme domain-containing protein</fullName>
    </recommendedName>
</protein>
<dbReference type="Proteomes" id="UP000253075">
    <property type="component" value="Unassembled WGS sequence"/>
</dbReference>
<organism evidence="1 2">
    <name type="scientific">Aeromonas hydrophila</name>
    <dbReference type="NCBI Taxonomy" id="644"/>
    <lineage>
        <taxon>Bacteria</taxon>
        <taxon>Pseudomonadati</taxon>
        <taxon>Pseudomonadota</taxon>
        <taxon>Gammaproteobacteria</taxon>
        <taxon>Aeromonadales</taxon>
        <taxon>Aeromonadaceae</taxon>
        <taxon>Aeromonas</taxon>
    </lineage>
</organism>
<name>A0ABD7G492_AERHY</name>
<evidence type="ECO:0000313" key="2">
    <source>
        <dbReference type="Proteomes" id="UP000253075"/>
    </source>
</evidence>
<reference evidence="2" key="2">
    <citation type="submission" date="2018-02" db="EMBL/GenBank/DDBJ databases">
        <title>Phenotypic characterization and whole genome analysis of multidrug-resistant, extended-spectrum beta-lactamase-producing bacteria isolated from dogs in Germany.</title>
        <authorList>
            <person name="Williamson C."/>
        </authorList>
    </citation>
    <scope>NUCLEOTIDE SEQUENCE [LARGE SCALE GENOMIC DNA]</scope>
    <source>
        <strain evidence="2">AFG_SD03_1510_Ahy_093</strain>
    </source>
</reference>